<comment type="subcellular location">
    <subcellularLocation>
        <location evidence="10">Cytoplasm</location>
    </subcellularLocation>
    <text evidence="10">Associated with the membrane possibly through PlsY.</text>
</comment>
<dbReference type="GO" id="GO:0043811">
    <property type="term" value="F:phosphate:acyl-[acyl carrier protein] acyltransferase activity"/>
    <property type="evidence" value="ECO:0007669"/>
    <property type="project" value="UniProtKB-UniRule"/>
</dbReference>
<dbReference type="Proteomes" id="UP000295757">
    <property type="component" value="Unassembled WGS sequence"/>
</dbReference>
<evidence type="ECO:0000256" key="6">
    <source>
        <dbReference type="ARBA" id="ARBA00023209"/>
    </source>
</evidence>
<comment type="catalytic activity">
    <reaction evidence="1 10">
        <text>a fatty acyl-[ACP] + phosphate = an acyl phosphate + holo-[ACP]</text>
        <dbReference type="Rhea" id="RHEA:42292"/>
        <dbReference type="Rhea" id="RHEA-COMP:9685"/>
        <dbReference type="Rhea" id="RHEA-COMP:14125"/>
        <dbReference type="ChEBI" id="CHEBI:43474"/>
        <dbReference type="ChEBI" id="CHEBI:59918"/>
        <dbReference type="ChEBI" id="CHEBI:64479"/>
        <dbReference type="ChEBI" id="CHEBI:138651"/>
        <dbReference type="EC" id="2.3.1.274"/>
    </reaction>
</comment>
<dbReference type="HAMAP" id="MF_00019">
    <property type="entry name" value="PlsX"/>
    <property type="match status" value="1"/>
</dbReference>
<dbReference type="EC" id="2.3.1.274" evidence="8 10"/>
<dbReference type="SUPFAM" id="SSF53659">
    <property type="entry name" value="Isocitrate/Isopropylmalate dehydrogenase-like"/>
    <property type="match status" value="1"/>
</dbReference>
<evidence type="ECO:0000256" key="3">
    <source>
        <dbReference type="ARBA" id="ARBA00022516"/>
    </source>
</evidence>
<comment type="subunit">
    <text evidence="9 10">Homodimer. Probably interacts with PlsY.</text>
</comment>
<dbReference type="PIRSF" id="PIRSF002465">
    <property type="entry name" value="Phsphlp_syn_PlsX"/>
    <property type="match status" value="1"/>
</dbReference>
<comment type="caution">
    <text evidence="11">The sequence shown here is derived from an EMBL/GenBank/DDBJ whole genome shotgun (WGS) entry which is preliminary data.</text>
</comment>
<evidence type="ECO:0000256" key="2">
    <source>
        <dbReference type="ARBA" id="ARBA00022490"/>
    </source>
</evidence>
<dbReference type="NCBIfam" id="TIGR00182">
    <property type="entry name" value="plsX"/>
    <property type="match status" value="1"/>
</dbReference>
<keyword evidence="3 10" id="KW-0444">Lipid biosynthesis</keyword>
<evidence type="ECO:0000256" key="5">
    <source>
        <dbReference type="ARBA" id="ARBA00023098"/>
    </source>
</evidence>
<keyword evidence="4 10" id="KW-0808">Transferase</keyword>
<keyword evidence="2 10" id="KW-0963">Cytoplasm</keyword>
<dbReference type="InterPro" id="IPR012281">
    <property type="entry name" value="Phospholipid_synth_PlsX-like"/>
</dbReference>
<evidence type="ECO:0000313" key="11">
    <source>
        <dbReference type="EMBL" id="TDV24329.1"/>
    </source>
</evidence>
<dbReference type="GO" id="GO:0005737">
    <property type="term" value="C:cytoplasm"/>
    <property type="evidence" value="ECO:0007669"/>
    <property type="project" value="UniProtKB-SubCell"/>
</dbReference>
<dbReference type="GO" id="GO:0008654">
    <property type="term" value="P:phospholipid biosynthetic process"/>
    <property type="evidence" value="ECO:0007669"/>
    <property type="project" value="UniProtKB-KW"/>
</dbReference>
<dbReference type="EMBL" id="SOCN01000001">
    <property type="protein sequence ID" value="TDV24329.1"/>
    <property type="molecule type" value="Genomic_DNA"/>
</dbReference>
<dbReference type="RefSeq" id="WP_134110526.1">
    <property type="nucleotide sequence ID" value="NZ_SOCN01000001.1"/>
</dbReference>
<name>A0A4R7UD35_9BACT</name>
<dbReference type="PANTHER" id="PTHR30100">
    <property type="entry name" value="FATTY ACID/PHOSPHOLIPID SYNTHESIS PROTEIN PLSX"/>
    <property type="match status" value="1"/>
</dbReference>
<comment type="function">
    <text evidence="10">Catalyzes the reversible formation of acyl-phosphate (acyl-PO(4)) from acyl-[acyl-carrier-protein] (acyl-ACP). This enzyme utilizes acyl-ACP as fatty acyl donor, but not acyl-CoA.</text>
</comment>
<dbReference type="PANTHER" id="PTHR30100:SF1">
    <property type="entry name" value="PHOSPHATE ACYLTRANSFERASE"/>
    <property type="match status" value="1"/>
</dbReference>
<evidence type="ECO:0000256" key="9">
    <source>
        <dbReference type="ARBA" id="ARBA00046608"/>
    </source>
</evidence>
<keyword evidence="11" id="KW-0012">Acyltransferase</keyword>
<dbReference type="InterPro" id="IPR003664">
    <property type="entry name" value="FA_synthesis"/>
</dbReference>
<accession>A0A4R7UD35</accession>
<protein>
    <recommendedName>
        <fullName evidence="8 10">Phosphate acyltransferase</fullName>
        <ecNumber evidence="8 10">2.3.1.274</ecNumber>
    </recommendedName>
    <alternativeName>
        <fullName evidence="10">Acyl-ACP phosphotransacylase</fullName>
    </alternativeName>
    <alternativeName>
        <fullName evidence="10">Acyl-[acyl-carrier-protein]--phosphate acyltransferase</fullName>
    </alternativeName>
    <alternativeName>
        <fullName evidence="10">Phosphate-acyl-ACP acyltransferase</fullName>
    </alternativeName>
</protein>
<dbReference type="OrthoDB" id="9806408at2"/>
<gene>
    <name evidence="10" type="primary">plsX</name>
    <name evidence="11" type="ORF">BCF59_0289</name>
</gene>
<organism evidence="11 12">
    <name type="scientific">Mycoplasmopsis mustelae</name>
    <dbReference type="NCBI Taxonomy" id="171289"/>
    <lineage>
        <taxon>Bacteria</taxon>
        <taxon>Bacillati</taxon>
        <taxon>Mycoplasmatota</taxon>
        <taxon>Mycoplasmoidales</taxon>
        <taxon>Metamycoplasmataceae</taxon>
        <taxon>Mycoplasmopsis</taxon>
    </lineage>
</organism>
<evidence type="ECO:0000256" key="7">
    <source>
        <dbReference type="ARBA" id="ARBA00023264"/>
    </source>
</evidence>
<reference evidence="11 12" key="1">
    <citation type="submission" date="2019-03" db="EMBL/GenBank/DDBJ databases">
        <title>Genomic Encyclopedia of Archaeal and Bacterial Type Strains, Phase II (KMG-II): from individual species to whole genera.</title>
        <authorList>
            <person name="Goeker M."/>
        </authorList>
    </citation>
    <scope>NUCLEOTIDE SEQUENCE [LARGE SCALE GENOMIC DNA]</scope>
    <source>
        <strain evidence="11 12">ATCC 35214</strain>
    </source>
</reference>
<keyword evidence="5 10" id="KW-0443">Lipid metabolism</keyword>
<dbReference type="Gene3D" id="3.40.718.10">
    <property type="entry name" value="Isopropylmalate Dehydrogenase"/>
    <property type="match status" value="1"/>
</dbReference>
<keyword evidence="7 10" id="KW-1208">Phospholipid metabolism</keyword>
<comment type="similarity">
    <text evidence="10">Belongs to the PlsX family.</text>
</comment>
<evidence type="ECO:0000256" key="1">
    <source>
        <dbReference type="ARBA" id="ARBA00001232"/>
    </source>
</evidence>
<evidence type="ECO:0000256" key="10">
    <source>
        <dbReference type="HAMAP-Rule" id="MF_00019"/>
    </source>
</evidence>
<keyword evidence="12" id="KW-1185">Reference proteome</keyword>
<evidence type="ECO:0000313" key="12">
    <source>
        <dbReference type="Proteomes" id="UP000295757"/>
    </source>
</evidence>
<dbReference type="AlphaFoldDB" id="A0A4R7UD35"/>
<dbReference type="Pfam" id="PF02504">
    <property type="entry name" value="FA_synthesis"/>
    <property type="match status" value="1"/>
</dbReference>
<sequence>MNRIVLDANGLDLSPQVAYDAALEFCLQNKDVKVILIGDIKKADRQLNNLEVIFNDYKNSDPRNILGGLKKPTSMNKAIELLQDNQVDGIISGGDSGSYISALTLKAKRLPNLSRPAFMPIISTLNNQKMLLLDVGANLEIKAEYLYEWAKLADVFYQTMFDKTNPKISLVNIGTEPYKGPQITRDAHQLILNDKSLNYIGFVESRNLLDGQIDIGVIDGYGGNLIIKSYEGAITSFKNSLKNEIKNSLKAKIGALFLKQAFKNIALKLDYRNVASAWVIGVNALALKVHGASDRKTLYNALKQMNEAIKKDLLNKLTGALNE</sequence>
<comment type="pathway">
    <text evidence="10">Lipid metabolism; phospholipid metabolism.</text>
</comment>
<proteinExistence type="inferred from homology"/>
<evidence type="ECO:0000256" key="8">
    <source>
        <dbReference type="ARBA" id="ARBA00024069"/>
    </source>
</evidence>
<keyword evidence="6 10" id="KW-0594">Phospholipid biosynthesis</keyword>
<dbReference type="GO" id="GO:0006633">
    <property type="term" value="P:fatty acid biosynthetic process"/>
    <property type="evidence" value="ECO:0007669"/>
    <property type="project" value="UniProtKB-UniRule"/>
</dbReference>
<evidence type="ECO:0000256" key="4">
    <source>
        <dbReference type="ARBA" id="ARBA00022679"/>
    </source>
</evidence>
<dbReference type="UniPathway" id="UPA00085"/>